<feature type="domain" description="Multidrug resistance protein MdtA-like barrel-sandwich hybrid" evidence="5">
    <location>
        <begin position="61"/>
        <end position="195"/>
    </location>
</feature>
<dbReference type="GO" id="GO:1990281">
    <property type="term" value="C:efflux pump complex"/>
    <property type="evidence" value="ECO:0007669"/>
    <property type="project" value="TreeGrafter"/>
</dbReference>
<dbReference type="NCBIfam" id="TIGR01730">
    <property type="entry name" value="RND_mfp"/>
    <property type="match status" value="1"/>
</dbReference>
<feature type="chain" id="PRO_5028976186" evidence="3">
    <location>
        <begin position="23"/>
        <end position="360"/>
    </location>
</feature>
<feature type="signal peptide" evidence="3">
    <location>
        <begin position="1"/>
        <end position="22"/>
    </location>
</feature>
<evidence type="ECO:0000259" key="6">
    <source>
        <dbReference type="Pfam" id="PF25954"/>
    </source>
</evidence>
<evidence type="ECO:0000259" key="5">
    <source>
        <dbReference type="Pfam" id="PF25917"/>
    </source>
</evidence>
<dbReference type="InterPro" id="IPR058625">
    <property type="entry name" value="MdtA-like_BSH"/>
</dbReference>
<feature type="domain" description="Multidrug resistance protein MdtA-like alpha-helical hairpin" evidence="4">
    <location>
        <begin position="99"/>
        <end position="161"/>
    </location>
</feature>
<dbReference type="Pfam" id="PF25954">
    <property type="entry name" value="Beta-barrel_RND_2"/>
    <property type="match status" value="1"/>
</dbReference>
<dbReference type="Proteomes" id="UP000481252">
    <property type="component" value="Unassembled WGS sequence"/>
</dbReference>
<organism evidence="8 9">
    <name type="scientific">Mesorhizobium zhangyense</name>
    <dbReference type="NCBI Taxonomy" id="1776730"/>
    <lineage>
        <taxon>Bacteria</taxon>
        <taxon>Pseudomonadati</taxon>
        <taxon>Pseudomonadota</taxon>
        <taxon>Alphaproteobacteria</taxon>
        <taxon>Hyphomicrobiales</taxon>
        <taxon>Phyllobacteriaceae</taxon>
        <taxon>Mesorhizobium</taxon>
    </lineage>
</organism>
<dbReference type="EMBL" id="JAAKZG010000006">
    <property type="protein sequence ID" value="NGN42613.1"/>
    <property type="molecule type" value="Genomic_DNA"/>
</dbReference>
<dbReference type="Gene3D" id="2.40.50.100">
    <property type="match status" value="1"/>
</dbReference>
<dbReference type="Pfam" id="PF25876">
    <property type="entry name" value="HH_MFP_RND"/>
    <property type="match status" value="1"/>
</dbReference>
<dbReference type="Pfam" id="PF25917">
    <property type="entry name" value="BSH_RND"/>
    <property type="match status" value="1"/>
</dbReference>
<dbReference type="GO" id="GO:0015562">
    <property type="term" value="F:efflux transmembrane transporter activity"/>
    <property type="evidence" value="ECO:0007669"/>
    <property type="project" value="TreeGrafter"/>
</dbReference>
<gene>
    <name evidence="8" type="ORF">G6N74_16210</name>
</gene>
<dbReference type="InterPro" id="IPR058792">
    <property type="entry name" value="Beta-barrel_RND_2"/>
</dbReference>
<dbReference type="InterPro" id="IPR058624">
    <property type="entry name" value="MdtA-like_HH"/>
</dbReference>
<evidence type="ECO:0000256" key="2">
    <source>
        <dbReference type="SAM" id="Coils"/>
    </source>
</evidence>
<comment type="caution">
    <text evidence="8">The sequence shown here is derived from an EMBL/GenBank/DDBJ whole genome shotgun (WGS) entry which is preliminary data.</text>
</comment>
<protein>
    <submittedName>
        <fullName evidence="8">Efflux RND transporter periplasmic adaptor subunit</fullName>
    </submittedName>
</protein>
<dbReference type="Pfam" id="PF25989">
    <property type="entry name" value="YknX_C"/>
    <property type="match status" value="1"/>
</dbReference>
<dbReference type="RefSeq" id="WP_165118985.1">
    <property type="nucleotide sequence ID" value="NZ_JAAKZG010000006.1"/>
</dbReference>
<dbReference type="InterPro" id="IPR058637">
    <property type="entry name" value="YknX-like_C"/>
</dbReference>
<dbReference type="Gene3D" id="2.40.420.20">
    <property type="match status" value="1"/>
</dbReference>
<dbReference type="PROSITE" id="PS51257">
    <property type="entry name" value="PROKAR_LIPOPROTEIN"/>
    <property type="match status" value="1"/>
</dbReference>
<feature type="domain" description="YknX-like C-terminal permuted SH3-like" evidence="7">
    <location>
        <begin position="284"/>
        <end position="353"/>
    </location>
</feature>
<evidence type="ECO:0000256" key="3">
    <source>
        <dbReference type="SAM" id="SignalP"/>
    </source>
</evidence>
<proteinExistence type="inferred from homology"/>
<dbReference type="AlphaFoldDB" id="A0A7C9RBF3"/>
<dbReference type="Gene3D" id="1.10.287.470">
    <property type="entry name" value="Helix hairpin bin"/>
    <property type="match status" value="1"/>
</dbReference>
<evidence type="ECO:0000313" key="8">
    <source>
        <dbReference type="EMBL" id="NGN42613.1"/>
    </source>
</evidence>
<keyword evidence="3" id="KW-0732">Signal</keyword>
<name>A0A7C9RBF3_9HYPH</name>
<feature type="coiled-coil region" evidence="2">
    <location>
        <begin position="143"/>
        <end position="170"/>
    </location>
</feature>
<feature type="domain" description="CusB-like beta-barrel" evidence="6">
    <location>
        <begin position="206"/>
        <end position="273"/>
    </location>
</feature>
<evidence type="ECO:0000256" key="1">
    <source>
        <dbReference type="ARBA" id="ARBA00009477"/>
    </source>
</evidence>
<accession>A0A7C9RBF3</accession>
<keyword evidence="2" id="KW-0175">Coiled coil</keyword>
<dbReference type="InterPro" id="IPR006143">
    <property type="entry name" value="RND_pump_MFP"/>
</dbReference>
<keyword evidence="9" id="KW-1185">Reference proteome</keyword>
<comment type="similarity">
    <text evidence="1">Belongs to the membrane fusion protein (MFP) (TC 8.A.1) family.</text>
</comment>
<dbReference type="SUPFAM" id="SSF111369">
    <property type="entry name" value="HlyD-like secretion proteins"/>
    <property type="match status" value="1"/>
</dbReference>
<evidence type="ECO:0000313" key="9">
    <source>
        <dbReference type="Proteomes" id="UP000481252"/>
    </source>
</evidence>
<sequence>MRRAGVVSILLLAVLSAGCKPAEEKSSEPVPRTVRSVLAAVPDIKSTGFTGLVEPRYEAALGFQTTGRIVSRDVELGSLVTKGELLATIDGEQIMLAARSAESQATVAAAQLANAQASEGRLRTLLAEKSISQADFDSATLATATAQAQVRQAQAELDKAKDRVSYLELRAETDGVVTAVDSDVGQVVSAGTAVITVARTDVREAVVDIPNEIMAGMRPDAEFDVVLAVDPRTRANGRIREIAPQADAATRTRHVKILLDNPPEAFRLGSLVTAFPKEAPFTRIVLPVSAVFEKDGKASVWVVDATAKTVSEKPVETGKTLSGYGIEINSGLAVGDRVVTAGVHELNDGQRVNIDGGIEE</sequence>
<dbReference type="PANTHER" id="PTHR30469">
    <property type="entry name" value="MULTIDRUG RESISTANCE PROTEIN MDTA"/>
    <property type="match status" value="1"/>
</dbReference>
<reference evidence="8 9" key="1">
    <citation type="submission" date="2020-02" db="EMBL/GenBank/DDBJ databases">
        <title>Genome sequence of the type strain CGMCC 1.15528 of Mesorhizobium zhangyense.</title>
        <authorList>
            <person name="Gao J."/>
            <person name="Sun J."/>
        </authorList>
    </citation>
    <scope>NUCLEOTIDE SEQUENCE [LARGE SCALE GENOMIC DNA]</scope>
    <source>
        <strain evidence="8 9">CGMCC 1.15528</strain>
    </source>
</reference>
<evidence type="ECO:0000259" key="4">
    <source>
        <dbReference type="Pfam" id="PF25876"/>
    </source>
</evidence>
<dbReference type="Gene3D" id="2.40.30.170">
    <property type="match status" value="1"/>
</dbReference>
<evidence type="ECO:0000259" key="7">
    <source>
        <dbReference type="Pfam" id="PF25989"/>
    </source>
</evidence>
<dbReference type="PANTHER" id="PTHR30469:SF15">
    <property type="entry name" value="HLYD FAMILY OF SECRETION PROTEINS"/>
    <property type="match status" value="1"/>
</dbReference>